<protein>
    <recommendedName>
        <fullName evidence="2">Thioesterase domain-containing protein</fullName>
    </recommendedName>
</protein>
<evidence type="ECO:0000313" key="4">
    <source>
        <dbReference type="Proteomes" id="UP001148614"/>
    </source>
</evidence>
<evidence type="ECO:0000259" key="2">
    <source>
        <dbReference type="Pfam" id="PF00975"/>
    </source>
</evidence>
<dbReference type="Pfam" id="PF00975">
    <property type="entry name" value="Thioesterase"/>
    <property type="match status" value="1"/>
</dbReference>
<organism evidence="3 4">
    <name type="scientific">Xylaria arbuscula</name>
    <dbReference type="NCBI Taxonomy" id="114810"/>
    <lineage>
        <taxon>Eukaryota</taxon>
        <taxon>Fungi</taxon>
        <taxon>Dikarya</taxon>
        <taxon>Ascomycota</taxon>
        <taxon>Pezizomycotina</taxon>
        <taxon>Sordariomycetes</taxon>
        <taxon>Xylariomycetidae</taxon>
        <taxon>Xylariales</taxon>
        <taxon>Xylariaceae</taxon>
        <taxon>Xylaria</taxon>
    </lineage>
</organism>
<evidence type="ECO:0000313" key="3">
    <source>
        <dbReference type="EMBL" id="KAJ3579183.1"/>
    </source>
</evidence>
<accession>A0A9W8NL60</accession>
<reference evidence="3" key="1">
    <citation type="submission" date="2022-07" db="EMBL/GenBank/DDBJ databases">
        <title>Genome Sequence of Xylaria arbuscula.</title>
        <authorList>
            <person name="Buettner E."/>
        </authorList>
    </citation>
    <scope>NUCLEOTIDE SEQUENCE</scope>
    <source>
        <strain evidence="3">VT107</strain>
    </source>
</reference>
<feature type="compositionally biased region" description="Low complexity" evidence="1">
    <location>
        <begin position="168"/>
        <end position="178"/>
    </location>
</feature>
<dbReference type="AlphaFoldDB" id="A0A9W8NL60"/>
<feature type="domain" description="Thioesterase" evidence="2">
    <location>
        <begin position="17"/>
        <end position="142"/>
    </location>
</feature>
<dbReference type="InterPro" id="IPR001031">
    <property type="entry name" value="Thioesterase"/>
</dbReference>
<evidence type="ECO:0000256" key="1">
    <source>
        <dbReference type="SAM" id="MobiDB-lite"/>
    </source>
</evidence>
<proteinExistence type="predicted"/>
<dbReference type="Gene3D" id="3.40.50.1820">
    <property type="entry name" value="alpha/beta hydrolase"/>
    <property type="match status" value="1"/>
</dbReference>
<name>A0A9W8NL60_9PEZI</name>
<feature type="region of interest" description="Disordered" evidence="1">
    <location>
        <begin position="159"/>
        <end position="184"/>
    </location>
</feature>
<dbReference type="SUPFAM" id="SSF53474">
    <property type="entry name" value="alpha/beta-Hydrolases"/>
    <property type="match status" value="1"/>
</dbReference>
<comment type="caution">
    <text evidence="3">The sequence shown here is derived from an EMBL/GenBank/DDBJ whole genome shotgun (WGS) entry which is preliminary data.</text>
</comment>
<dbReference type="Proteomes" id="UP001148614">
    <property type="component" value="Unassembled WGS sequence"/>
</dbReference>
<gene>
    <name evidence="3" type="ORF">NPX13_g1382</name>
</gene>
<dbReference type="EMBL" id="JANPWZ010000123">
    <property type="protein sequence ID" value="KAJ3579183.1"/>
    <property type="molecule type" value="Genomic_DNA"/>
</dbReference>
<keyword evidence="4" id="KW-1185">Reference proteome</keyword>
<sequence length="259" mass="28638">MDFVTHLQGNVDSDLTPLFLVHAISGLSLPYLHLKSFRSIGLDGKSLDRPVYGINSPIYISHNYSVPKSFEKLATLYITKIKTIQAHGPYLLGGWSFGGMLAVKMAEALLAQGETVLRVIILDSGNPETFPAFKSEAEHKALTEATYNQIIAISTALHTDGRNSPDNTSSESRTSSESELNEDDESSLVDNIHLAKLIRRHISDAFLVLSNQGQRGFLSEKLDTHVVLIKCKTTLQIDNTALLNRSAYMLGLMRDKFMD</sequence>
<dbReference type="InterPro" id="IPR029058">
    <property type="entry name" value="AB_hydrolase_fold"/>
</dbReference>